<dbReference type="GO" id="GO:0000155">
    <property type="term" value="F:phosphorelay sensor kinase activity"/>
    <property type="evidence" value="ECO:0007669"/>
    <property type="project" value="InterPro"/>
</dbReference>
<dbReference type="Proteomes" id="UP000503017">
    <property type="component" value="Chromosome"/>
</dbReference>
<dbReference type="RefSeq" id="WP_027032751.1">
    <property type="nucleotide sequence ID" value="NZ_CP033367.1"/>
</dbReference>
<evidence type="ECO:0000259" key="1">
    <source>
        <dbReference type="Pfam" id="PF07475"/>
    </source>
</evidence>
<dbReference type="SUPFAM" id="SSF53795">
    <property type="entry name" value="PEP carboxykinase-like"/>
    <property type="match status" value="1"/>
</dbReference>
<gene>
    <name evidence="2" type="ORF">EB235_01305</name>
</gene>
<keyword evidence="2" id="KW-0418">Kinase</keyword>
<dbReference type="GO" id="GO:0005524">
    <property type="term" value="F:ATP binding"/>
    <property type="evidence" value="ECO:0007669"/>
    <property type="project" value="InterPro"/>
</dbReference>
<proteinExistence type="predicted"/>
<name>A0A6M7WEB0_RHILI</name>
<feature type="domain" description="HPr kinase/phosphorylase C-terminal" evidence="1">
    <location>
        <begin position="133"/>
        <end position="179"/>
    </location>
</feature>
<keyword evidence="2" id="KW-0808">Transferase</keyword>
<dbReference type="GO" id="GO:0006109">
    <property type="term" value="P:regulation of carbohydrate metabolic process"/>
    <property type="evidence" value="ECO:0007669"/>
    <property type="project" value="InterPro"/>
</dbReference>
<evidence type="ECO:0000313" key="3">
    <source>
        <dbReference type="Proteomes" id="UP000503017"/>
    </source>
</evidence>
<dbReference type="EMBL" id="CP033367">
    <property type="protein sequence ID" value="QKD00275.1"/>
    <property type="molecule type" value="Genomic_DNA"/>
</dbReference>
<dbReference type="AlphaFoldDB" id="A0A6M7WEB0"/>
<accession>A0A6M7WEB0</accession>
<dbReference type="Pfam" id="PF07475">
    <property type="entry name" value="Hpr_kinase_C"/>
    <property type="match status" value="1"/>
</dbReference>
<evidence type="ECO:0000313" key="2">
    <source>
        <dbReference type="EMBL" id="QKD00275.1"/>
    </source>
</evidence>
<dbReference type="InterPro" id="IPR027417">
    <property type="entry name" value="P-loop_NTPase"/>
</dbReference>
<dbReference type="InterPro" id="IPR011104">
    <property type="entry name" value="Hpr_kin/Pase_C"/>
</dbReference>
<sequence>MMPRNQPLATYLDNPPSPGGMVRKCHFYRAYGLTVASDVALPELEPAEPAEPDILIAIGTIDMPKPSPEAATIFRFEPDRQYLAWHAVGAFLISDFSRIDIEPAPGVDDALLAFPLLGPVLALLLHQRGLLVLHASAIAVAGKGAIFMGDKGAGKSTTASALIRAGHDLLTDDVVALDLAKPDAPMIVPGFPQIKLAADAAAAISLGQAEVRPQVHPAIEKMQHRLHGAFSGGTVPATRIYVLERGQRAAVTALPGIAALPAIIKFSYVTRFGRAALSGDFAALHFRQCSAIANHVGVFRLEVPAGLDRIGEAVELVETDLAAGDLAAGSLAAKDLAAGRRQR</sequence>
<reference evidence="2 3" key="1">
    <citation type="submission" date="2018-10" db="EMBL/GenBank/DDBJ databases">
        <authorList>
            <person name="Perry B.J."/>
            <person name="Sullivan J.T."/>
            <person name="Murphy R.J.T."/>
            <person name="Ramsay J.P."/>
            <person name="Ronson C.W."/>
        </authorList>
    </citation>
    <scope>NUCLEOTIDE SEQUENCE [LARGE SCALE GENOMIC DNA]</scope>
    <source>
        <strain evidence="2 3">R88b</strain>
    </source>
</reference>
<organism evidence="2 3">
    <name type="scientific">Mesorhizobium loti R88b</name>
    <dbReference type="NCBI Taxonomy" id="935548"/>
    <lineage>
        <taxon>Bacteria</taxon>
        <taxon>Pseudomonadati</taxon>
        <taxon>Pseudomonadota</taxon>
        <taxon>Alphaproteobacteria</taxon>
        <taxon>Hyphomicrobiales</taxon>
        <taxon>Phyllobacteriaceae</taxon>
        <taxon>Mesorhizobium</taxon>
    </lineage>
</organism>
<protein>
    <submittedName>
        <fullName evidence="2">Serine kinase</fullName>
    </submittedName>
</protein>
<dbReference type="Gene3D" id="3.40.50.300">
    <property type="entry name" value="P-loop containing nucleotide triphosphate hydrolases"/>
    <property type="match status" value="1"/>
</dbReference>